<reference evidence="4" key="1">
    <citation type="journal article" date="2019" name="Int. J. Syst. Evol. Microbiol.">
        <title>The Global Catalogue of Microorganisms (GCM) 10K type strain sequencing project: providing services to taxonomists for standard genome sequencing and annotation.</title>
        <authorList>
            <consortium name="The Broad Institute Genomics Platform"/>
            <consortium name="The Broad Institute Genome Sequencing Center for Infectious Disease"/>
            <person name="Wu L."/>
            <person name="Ma J."/>
        </authorList>
    </citation>
    <scope>NUCLEOTIDE SEQUENCE [LARGE SCALE GENOMIC DNA]</scope>
    <source>
        <strain evidence="4">CCUG 59858</strain>
    </source>
</reference>
<dbReference type="Pfam" id="PF13449">
    <property type="entry name" value="Phytase-like"/>
    <property type="match status" value="1"/>
</dbReference>
<evidence type="ECO:0000313" key="4">
    <source>
        <dbReference type="Proteomes" id="UP001595758"/>
    </source>
</evidence>
<dbReference type="RefSeq" id="WP_382340953.1">
    <property type="nucleotide sequence ID" value="NZ_JBHSAB010000002.1"/>
</dbReference>
<gene>
    <name evidence="3" type="ORF">ACFORL_02945</name>
</gene>
<evidence type="ECO:0000313" key="3">
    <source>
        <dbReference type="EMBL" id="MFC3908036.1"/>
    </source>
</evidence>
<feature type="signal peptide" evidence="1">
    <location>
        <begin position="1"/>
        <end position="22"/>
    </location>
</feature>
<dbReference type="Proteomes" id="UP001595758">
    <property type="component" value="Unassembled WGS sequence"/>
</dbReference>
<protein>
    <submittedName>
        <fullName evidence="3">Esterase-like activity of phytase family protein</fullName>
    </submittedName>
</protein>
<feature type="chain" id="PRO_5045652491" evidence="1">
    <location>
        <begin position="23"/>
        <end position="414"/>
    </location>
</feature>
<proteinExistence type="predicted"/>
<organism evidence="3 4">
    <name type="scientific">Legionella dresdenensis</name>
    <dbReference type="NCBI Taxonomy" id="450200"/>
    <lineage>
        <taxon>Bacteria</taxon>
        <taxon>Pseudomonadati</taxon>
        <taxon>Pseudomonadota</taxon>
        <taxon>Gammaproteobacteria</taxon>
        <taxon>Legionellales</taxon>
        <taxon>Legionellaceae</taxon>
        <taxon>Legionella</taxon>
    </lineage>
</organism>
<evidence type="ECO:0000256" key="1">
    <source>
        <dbReference type="SAM" id="SignalP"/>
    </source>
</evidence>
<dbReference type="PANTHER" id="PTHR37957">
    <property type="entry name" value="BLR7070 PROTEIN"/>
    <property type="match status" value="1"/>
</dbReference>
<keyword evidence="4" id="KW-1185">Reference proteome</keyword>
<comment type="caution">
    <text evidence="3">The sequence shown here is derived from an EMBL/GenBank/DDBJ whole genome shotgun (WGS) entry which is preliminary data.</text>
</comment>
<dbReference type="InterPro" id="IPR027372">
    <property type="entry name" value="Phytase-like_dom"/>
</dbReference>
<evidence type="ECO:0000259" key="2">
    <source>
        <dbReference type="Pfam" id="PF13449"/>
    </source>
</evidence>
<keyword evidence="1" id="KW-0732">Signal</keyword>
<dbReference type="EMBL" id="JBHSAB010000002">
    <property type="protein sequence ID" value="MFC3908036.1"/>
    <property type="molecule type" value="Genomic_DNA"/>
</dbReference>
<feature type="domain" description="Phytase-like" evidence="2">
    <location>
        <begin position="51"/>
        <end position="383"/>
    </location>
</feature>
<name>A0ABV8CCU7_9GAMM</name>
<dbReference type="PANTHER" id="PTHR37957:SF1">
    <property type="entry name" value="PHYTASE-LIKE DOMAIN-CONTAINING PROTEIN"/>
    <property type="match status" value="1"/>
</dbReference>
<accession>A0ABV8CCU7</accession>
<sequence>MKQRKPFVTLFVLMLYFIQGHANEDFSAKVERFELTTVPMIGTTAAGQQIELGGFSGLRFLGKTADGKLLFLTHTDRGPNPEFYIDQGKVKRPFPIPDFNPRLVILVVDPINKTLQLRKQIPLKNFVDKLITGLPRSATHNEQPVDISGKNIPFDPLGMDLESIDVAGDQSYWMGDEYGPSIAHFSPQGQLIELFSPGKGLPQVLEQRQLNRGFEGLALQGEKVYALVQSPLDNPKSKDERNGKKSKNIRLIEFDSHSKQTTGQFLYLLVDKEADRLGDMVSLGNGRFLVIEQNIKTDEHIDKKIFLIDLTQATNLEALDNNIIGAGGSLESLTPKEIKAKGIQPVRKQEILNLAALGIKDSKVEGITVVGPNQIALIVDNDFSLDGTLDRTHGIIGLQKNKTNFYLITLPNKL</sequence>